<evidence type="ECO:0000313" key="3">
    <source>
        <dbReference type="Proteomes" id="UP000321960"/>
    </source>
</evidence>
<reference evidence="2" key="1">
    <citation type="journal article" date="2014" name="Int. J. Syst. Evol. Microbiol.">
        <title>Complete genome of a new Firmicutes species belonging to the dominant human colonic microbiota ('Ruminococcus bicirculans') reveals two chromosomes and a selective capacity to utilize plant glucans.</title>
        <authorList>
            <consortium name="NISC Comparative Sequencing Program"/>
            <person name="Wegmann U."/>
            <person name="Louis P."/>
            <person name="Goesmann A."/>
            <person name="Henrissat B."/>
            <person name="Duncan S.H."/>
            <person name="Flint H.J."/>
        </authorList>
    </citation>
    <scope>NUCLEOTIDE SEQUENCE</scope>
    <source>
        <strain evidence="2">NBRC 107715</strain>
    </source>
</reference>
<gene>
    <name evidence="2" type="ORF">GCM10007888_27500</name>
    <name evidence="1" type="ORF">MOX02_43580</name>
</gene>
<organism evidence="1 3">
    <name type="scientific">Methylobacterium oxalidis</name>
    <dbReference type="NCBI Taxonomy" id="944322"/>
    <lineage>
        <taxon>Bacteria</taxon>
        <taxon>Pseudomonadati</taxon>
        <taxon>Pseudomonadota</taxon>
        <taxon>Alphaproteobacteria</taxon>
        <taxon>Hyphomicrobiales</taxon>
        <taxon>Methylobacteriaceae</taxon>
        <taxon>Methylobacterium</taxon>
    </lineage>
</organism>
<dbReference type="EMBL" id="BJZU01000099">
    <property type="protein sequence ID" value="GEP06320.1"/>
    <property type="molecule type" value="Genomic_DNA"/>
</dbReference>
<name>A0A512J8N3_9HYPH</name>
<evidence type="ECO:0000313" key="1">
    <source>
        <dbReference type="EMBL" id="GEP06320.1"/>
    </source>
</evidence>
<evidence type="ECO:0000313" key="2">
    <source>
        <dbReference type="EMBL" id="GLS64369.1"/>
    </source>
</evidence>
<comment type="caution">
    <text evidence="1">The sequence shown here is derived from an EMBL/GenBank/DDBJ whole genome shotgun (WGS) entry which is preliminary data.</text>
</comment>
<evidence type="ECO:0000313" key="4">
    <source>
        <dbReference type="Proteomes" id="UP001156856"/>
    </source>
</evidence>
<accession>A0A512J8N3</accession>
<reference evidence="1 3" key="3">
    <citation type="submission" date="2019-07" db="EMBL/GenBank/DDBJ databases">
        <title>Whole genome shotgun sequence of Methylobacterium oxalidis NBRC 107715.</title>
        <authorList>
            <person name="Hosoyama A."/>
            <person name="Uohara A."/>
            <person name="Ohji S."/>
            <person name="Ichikawa N."/>
        </authorList>
    </citation>
    <scope>NUCLEOTIDE SEQUENCE [LARGE SCALE GENOMIC DNA]</scope>
    <source>
        <strain evidence="1 3">NBRC 107715</strain>
    </source>
</reference>
<keyword evidence="4" id="KW-1185">Reference proteome</keyword>
<reference evidence="2" key="4">
    <citation type="submission" date="2023-01" db="EMBL/GenBank/DDBJ databases">
        <title>Draft genome sequence of Methylobacterium oxalidis strain NBRC 107715.</title>
        <authorList>
            <person name="Sun Q."/>
            <person name="Mori K."/>
        </authorList>
    </citation>
    <scope>NUCLEOTIDE SEQUENCE</scope>
    <source>
        <strain evidence="2">NBRC 107715</strain>
    </source>
</reference>
<dbReference type="AlphaFoldDB" id="A0A512J8N3"/>
<dbReference type="Proteomes" id="UP000321960">
    <property type="component" value="Unassembled WGS sequence"/>
</dbReference>
<reference evidence="4" key="2">
    <citation type="journal article" date="2019" name="Int. J. Syst. Evol. Microbiol.">
        <title>The Global Catalogue of Microorganisms (GCM) 10K type strain sequencing project: providing services to taxonomists for standard genome sequencing and annotation.</title>
        <authorList>
            <consortium name="The Broad Institute Genomics Platform"/>
            <consortium name="The Broad Institute Genome Sequencing Center for Infectious Disease"/>
            <person name="Wu L."/>
            <person name="Ma J."/>
        </authorList>
    </citation>
    <scope>NUCLEOTIDE SEQUENCE [LARGE SCALE GENOMIC DNA]</scope>
    <source>
        <strain evidence="4">NBRC 107715</strain>
    </source>
</reference>
<sequence>MDRQPIDNLPLTTLYLAEGARRCDLQRAFIAYLRAGGHDTAAADASLVSFERALGSMREHHQRLRVSRRLP</sequence>
<protein>
    <submittedName>
        <fullName evidence="1">Uncharacterized protein</fullName>
    </submittedName>
</protein>
<proteinExistence type="predicted"/>
<dbReference type="Proteomes" id="UP001156856">
    <property type="component" value="Unassembled WGS sequence"/>
</dbReference>
<dbReference type="EMBL" id="BSPK01000035">
    <property type="protein sequence ID" value="GLS64369.1"/>
    <property type="molecule type" value="Genomic_DNA"/>
</dbReference>